<reference evidence="1 2" key="1">
    <citation type="submission" date="2019-05" db="EMBL/GenBank/DDBJ databases">
        <authorList>
            <consortium name="Science for Life Laboratories"/>
        </authorList>
    </citation>
    <scope>NUCLEOTIDE SEQUENCE [LARGE SCALE GENOMIC DNA]</scope>
    <source>
        <strain evidence="1">Soil9</strain>
    </source>
</reference>
<keyword evidence="2" id="KW-1185">Reference proteome</keyword>
<dbReference type="Proteomes" id="UP000464178">
    <property type="component" value="Chromosome"/>
</dbReference>
<dbReference type="KEGG" id="gms:SOIL9_52340"/>
<dbReference type="RefSeq" id="WP_162667334.1">
    <property type="nucleotide sequence ID" value="NZ_LR593886.1"/>
</dbReference>
<proteinExistence type="predicted"/>
<sequence>MIGSDDVVLLELQKWVGNRLPILDYIDIGDELAWGEWTIILYRHDCTKCQTELGRYQEGARTNADQRIAFVEIPPYGPRPPGSDSPDPLRRWGSLKNVKNWFVTTPAIVNVKDGVVKE</sequence>
<accession>A0A6P2CZ38</accession>
<dbReference type="EMBL" id="LR593886">
    <property type="protein sequence ID" value="VTR92480.1"/>
    <property type="molecule type" value="Genomic_DNA"/>
</dbReference>
<gene>
    <name evidence="1" type="ORF">SOIL9_52340</name>
</gene>
<organism evidence="1 2">
    <name type="scientific">Gemmata massiliana</name>
    <dbReference type="NCBI Taxonomy" id="1210884"/>
    <lineage>
        <taxon>Bacteria</taxon>
        <taxon>Pseudomonadati</taxon>
        <taxon>Planctomycetota</taxon>
        <taxon>Planctomycetia</taxon>
        <taxon>Gemmatales</taxon>
        <taxon>Gemmataceae</taxon>
        <taxon>Gemmata</taxon>
    </lineage>
</organism>
<evidence type="ECO:0000313" key="2">
    <source>
        <dbReference type="Proteomes" id="UP000464178"/>
    </source>
</evidence>
<dbReference type="AlphaFoldDB" id="A0A6P2CZ38"/>
<name>A0A6P2CZ38_9BACT</name>
<protein>
    <submittedName>
        <fullName evidence="1">Marine sediment metagenome DNA, contig: S03H2_S13311</fullName>
    </submittedName>
</protein>
<evidence type="ECO:0000313" key="1">
    <source>
        <dbReference type="EMBL" id="VTR92480.1"/>
    </source>
</evidence>